<organism evidence="2 3">
    <name type="scientific">Alkalimarinus alittae</name>
    <dbReference type="NCBI Taxonomy" id="2961619"/>
    <lineage>
        <taxon>Bacteria</taxon>
        <taxon>Pseudomonadati</taxon>
        <taxon>Pseudomonadota</taxon>
        <taxon>Gammaproteobacteria</taxon>
        <taxon>Alteromonadales</taxon>
        <taxon>Alteromonadaceae</taxon>
        <taxon>Alkalimarinus</taxon>
    </lineage>
</organism>
<gene>
    <name evidence="2" type="ORF">NKI27_14770</name>
</gene>
<keyword evidence="1" id="KW-0732">Signal</keyword>
<sequence length="216" mass="25075">MKRWLLLVIFICAFMPSVSLSDETIPVGLFSSGSLAGWEPKQFEGETTYRIEVLDNHQVLIAHSENAASGLFKETTINLKDYPYLNWRWRIDRKLPEHDEQQKAGDDYVARIYVIRSGGLLFWRTKALNYVWSSRAEKGKTWPNAFAPDNNRMISIRSSQDNTHQWYSEKRNIYNDFKDWLGEEIVEIHAIAIMTDTDNTGGEATAYYGDIYFSKE</sequence>
<reference evidence="2" key="1">
    <citation type="submission" date="2022-06" db="EMBL/GenBank/DDBJ databases">
        <title>Alkalimarinus sp. nov., isolated from gut of a Alitta virens.</title>
        <authorList>
            <person name="Yang A.I."/>
            <person name="Shin N.-R."/>
        </authorList>
    </citation>
    <scope>NUCLEOTIDE SEQUENCE</scope>
    <source>
        <strain evidence="2">A2M4</strain>
    </source>
</reference>
<dbReference type="InterPro" id="IPR021409">
    <property type="entry name" value="DUF3047"/>
</dbReference>
<evidence type="ECO:0000313" key="2">
    <source>
        <dbReference type="EMBL" id="UZE95316.1"/>
    </source>
</evidence>
<dbReference type="EMBL" id="CP100390">
    <property type="protein sequence ID" value="UZE95316.1"/>
    <property type="molecule type" value="Genomic_DNA"/>
</dbReference>
<feature type="chain" id="PRO_5046015295" evidence="1">
    <location>
        <begin position="22"/>
        <end position="216"/>
    </location>
</feature>
<evidence type="ECO:0000256" key="1">
    <source>
        <dbReference type="SAM" id="SignalP"/>
    </source>
</evidence>
<proteinExistence type="predicted"/>
<evidence type="ECO:0000313" key="3">
    <source>
        <dbReference type="Proteomes" id="UP001163739"/>
    </source>
</evidence>
<accession>A0ABY6MZN9</accession>
<keyword evidence="3" id="KW-1185">Reference proteome</keyword>
<dbReference type="Pfam" id="PF11249">
    <property type="entry name" value="DUF3047"/>
    <property type="match status" value="1"/>
</dbReference>
<protein>
    <submittedName>
        <fullName evidence="2">DUF3047 domain-containing protein</fullName>
    </submittedName>
</protein>
<feature type="signal peptide" evidence="1">
    <location>
        <begin position="1"/>
        <end position="21"/>
    </location>
</feature>
<dbReference type="Proteomes" id="UP001163739">
    <property type="component" value="Chromosome"/>
</dbReference>
<name>A0ABY6MZN9_9ALTE</name>
<dbReference type="RefSeq" id="WP_265046805.1">
    <property type="nucleotide sequence ID" value="NZ_CP100390.1"/>
</dbReference>